<evidence type="ECO:0000313" key="9">
    <source>
        <dbReference type="EMBL" id="KAG9323043.1"/>
    </source>
</evidence>
<dbReference type="GO" id="GO:0043409">
    <property type="term" value="P:negative regulation of MAPK cascade"/>
    <property type="evidence" value="ECO:0007669"/>
    <property type="project" value="TreeGrafter"/>
</dbReference>
<name>A0A9P8A2C8_MORAP</name>
<evidence type="ECO:0000256" key="1">
    <source>
        <dbReference type="ARBA" id="ARBA00008601"/>
    </source>
</evidence>
<feature type="region of interest" description="Disordered" evidence="5">
    <location>
        <begin position="464"/>
        <end position="501"/>
    </location>
</feature>
<evidence type="ECO:0000256" key="2">
    <source>
        <dbReference type="ARBA" id="ARBA00013064"/>
    </source>
</evidence>
<dbReference type="Gene3D" id="3.40.250.10">
    <property type="entry name" value="Rhodanese-like domain"/>
    <property type="match status" value="1"/>
</dbReference>
<keyword evidence="3" id="KW-0378">Hydrolase</keyword>
<dbReference type="Gene3D" id="3.90.190.10">
    <property type="entry name" value="Protein tyrosine phosphatase superfamily"/>
    <property type="match status" value="1"/>
</dbReference>
<sequence>MIDSLQSALCCWSSQQQSPPASPVLARRGPSATSATACTCTATHSSPHNEKAALADTATTPPCGDTKAHEYSAEQQTTIEATYHQMHVGKKNRVRHNEHTFGPAARNANPIVYTSAAVPIASIHSDQDRHRSMDEKPSAHGADTGVNKPRSLRTSSPTAQHRRTNTAGSVSSTLSTSSASRGSYLRGFLTSVKKTPTTEPSSTIDSPIITSSSSHYRPHHSPHDQQPMENPLSKSPSKQFSLQKFYYPKNTMTAAAASTSSPSSPVRSSFEPSRPSLESSPTTFKAIQGSFSRMDTGSTGPMAPPSFAGPRALANKPFSAPTSIPSSTASTSPLSSVPQHSSPPSLSLTAAPEPGSILPWPSPSSISTSTPALVLSGPPPPPPLTSSPLMTLPSMPVSIPAKFTSPSPMGISTSTNILAPALSPLERSLSGTVPSSPPTNTFSLHPFSLANLSTSCASLSSSSVSSVSATSSPNTSPSNSPIETTSSSNNDSQISSPARSDLTPYPACSISAAQLAAMMERVSPEASSVAYSKGVSAGSRRPLVLDLRPNPDFDPFSIVHSININLPTLLMRRYRRGGAVSSFALESFITMPSDKELFHQIQDSWRQDQASEVHDVVVLDQDMRAGKEDFGRSPSPAWTLVNVLERGGGNLGGPIRLWYLEGGFEAFQAWDLCEKYLTRPGSELLDAHATPQQQGQEDIQMTLTEHDGSSGKVHPFSMPLSLPSSSSVNSSSSTIVTDAKTAQAIDTAVSLTTASLGGTSHRQRGAPVRRESLFSLNTKSLPRPAGLSRAQTIGVSALNIKPLSIPSLNTSLHPLQEGNAQPMPPMPSLENKGSWLTVPNGGGGGGVGPLSLPAHSPTLSLPNQAMDIHPHSALTGVSSAWSSNSPGLSINSSINGDASAIGQPLLRSLSKKSFASTTTLSSLHLTNSPIGIQEEDEPGLDANHPSLRRQRSGANSLRSIPLSLNAAASPTRAYFDVGSSEHDGYKNNNSNNNNSDNSAAGFHQEYQARMFSEGIDSYTNNSSMASIMNQHLYQHYQHQGYDDEFAEENGDNGEQEISCILPNFLYLGPEIVTEEQVQQLEQLGIKRVLNMARECEDLLVSQRAGIEYHKIGVLDNVEEDVSPGLLEAVDIISASVDAPIYVHCKAGKSRSVTATIAYLITQLHWSLNKAYNHVLTQRPCMCPNIGFVTELMQIEERTLGTERAGGLVRAGSLNSILSLSTAGSGLQQHHHHHHHHHSLQHHPSLSKSGSPKGLSAKSSVNNFAAMPIL</sequence>
<feature type="domain" description="Tyrosine-protein phosphatase" evidence="6">
    <location>
        <begin position="1056"/>
        <end position="1200"/>
    </location>
</feature>
<dbReference type="SMART" id="SM00195">
    <property type="entry name" value="DSPc"/>
    <property type="match status" value="1"/>
</dbReference>
<dbReference type="Proteomes" id="UP000717515">
    <property type="component" value="Unassembled WGS sequence"/>
</dbReference>
<dbReference type="InterPro" id="IPR036873">
    <property type="entry name" value="Rhodanese-like_dom_sf"/>
</dbReference>
<dbReference type="PROSITE" id="PS50054">
    <property type="entry name" value="TYR_PHOSPHATASE_DUAL"/>
    <property type="match status" value="1"/>
</dbReference>
<proteinExistence type="inferred from homology"/>
<feature type="compositionally biased region" description="Basic residues" evidence="5">
    <location>
        <begin position="1228"/>
        <end position="1240"/>
    </location>
</feature>
<dbReference type="GO" id="GO:0004725">
    <property type="term" value="F:protein tyrosine phosphatase activity"/>
    <property type="evidence" value="ECO:0007669"/>
    <property type="project" value="UniProtKB-EC"/>
</dbReference>
<gene>
    <name evidence="9" type="ORF">KVV02_001698</name>
</gene>
<dbReference type="InterPro" id="IPR000340">
    <property type="entry name" value="Dual-sp_phosphatase_cat-dom"/>
</dbReference>
<feature type="region of interest" description="Disordered" evidence="5">
    <location>
        <begin position="256"/>
        <end position="389"/>
    </location>
</feature>
<dbReference type="InterPro" id="IPR001763">
    <property type="entry name" value="Rhodanese-like_dom"/>
</dbReference>
<keyword evidence="4" id="KW-0904">Protein phosphatase</keyword>
<dbReference type="SUPFAM" id="SSF52821">
    <property type="entry name" value="Rhodanese/Cell cycle control phosphatase"/>
    <property type="match status" value="1"/>
</dbReference>
<dbReference type="EC" id="3.1.3.48" evidence="2"/>
<evidence type="ECO:0000256" key="3">
    <source>
        <dbReference type="ARBA" id="ARBA00022801"/>
    </source>
</evidence>
<feature type="compositionally biased region" description="Polar residues" evidence="5">
    <location>
        <begin position="277"/>
        <end position="299"/>
    </location>
</feature>
<feature type="region of interest" description="Disordered" evidence="5">
    <location>
        <begin position="928"/>
        <end position="956"/>
    </location>
</feature>
<dbReference type="EMBL" id="JAIFTL010000118">
    <property type="protein sequence ID" value="KAG9323043.1"/>
    <property type="molecule type" value="Genomic_DNA"/>
</dbReference>
<dbReference type="InterPro" id="IPR029021">
    <property type="entry name" value="Prot-tyrosine_phosphatase-like"/>
</dbReference>
<dbReference type="PANTHER" id="PTHR10159">
    <property type="entry name" value="DUAL SPECIFICITY PROTEIN PHOSPHATASE"/>
    <property type="match status" value="1"/>
</dbReference>
<dbReference type="CDD" id="cd14498">
    <property type="entry name" value="DSP"/>
    <property type="match status" value="1"/>
</dbReference>
<feature type="region of interest" description="Disordered" evidence="5">
    <location>
        <begin position="125"/>
        <end position="238"/>
    </location>
</feature>
<reference evidence="9" key="1">
    <citation type="submission" date="2021-07" db="EMBL/GenBank/DDBJ databases">
        <title>Draft genome of Mortierella alpina, strain LL118, isolated from an aspen leaf litter sample.</title>
        <authorList>
            <person name="Yang S."/>
            <person name="Vinatzer B.A."/>
        </authorList>
    </citation>
    <scope>NUCLEOTIDE SEQUENCE</scope>
    <source>
        <strain evidence="9">LL118</strain>
    </source>
</reference>
<dbReference type="Pfam" id="PF00782">
    <property type="entry name" value="DSPc"/>
    <property type="match status" value="1"/>
</dbReference>
<evidence type="ECO:0000259" key="7">
    <source>
        <dbReference type="PROSITE" id="PS50056"/>
    </source>
</evidence>
<feature type="compositionally biased region" description="Low complexity" evidence="5">
    <location>
        <begin position="1241"/>
        <end position="1257"/>
    </location>
</feature>
<evidence type="ECO:0000313" key="10">
    <source>
        <dbReference type="Proteomes" id="UP000717515"/>
    </source>
</evidence>
<dbReference type="AlphaFoldDB" id="A0A9P8A2C8"/>
<evidence type="ECO:0000256" key="5">
    <source>
        <dbReference type="SAM" id="MobiDB-lite"/>
    </source>
</evidence>
<protein>
    <recommendedName>
        <fullName evidence="2">protein-tyrosine-phosphatase</fullName>
        <ecNumber evidence="2">3.1.3.48</ecNumber>
    </recommendedName>
</protein>
<dbReference type="PROSITE" id="PS50056">
    <property type="entry name" value="TYR_PHOSPHATASE_2"/>
    <property type="match status" value="1"/>
</dbReference>
<feature type="domain" description="Tyrosine specific protein phosphatases" evidence="7">
    <location>
        <begin position="1123"/>
        <end position="1181"/>
    </location>
</feature>
<evidence type="ECO:0000259" key="6">
    <source>
        <dbReference type="PROSITE" id="PS50054"/>
    </source>
</evidence>
<accession>A0A9P8A2C8</accession>
<comment type="caution">
    <text evidence="9">The sequence shown here is derived from an EMBL/GenBank/DDBJ whole genome shotgun (WGS) entry which is preliminary data.</text>
</comment>
<organism evidence="9 10">
    <name type="scientific">Mortierella alpina</name>
    <name type="common">Oleaginous fungus</name>
    <name type="synonym">Mortierella renispora</name>
    <dbReference type="NCBI Taxonomy" id="64518"/>
    <lineage>
        <taxon>Eukaryota</taxon>
        <taxon>Fungi</taxon>
        <taxon>Fungi incertae sedis</taxon>
        <taxon>Mucoromycota</taxon>
        <taxon>Mortierellomycotina</taxon>
        <taxon>Mortierellomycetes</taxon>
        <taxon>Mortierellales</taxon>
        <taxon>Mortierellaceae</taxon>
        <taxon>Mortierella</taxon>
    </lineage>
</organism>
<dbReference type="InterPro" id="IPR000387">
    <property type="entry name" value="Tyr_Pase_dom"/>
</dbReference>
<evidence type="ECO:0000259" key="8">
    <source>
        <dbReference type="PROSITE" id="PS50206"/>
    </source>
</evidence>
<dbReference type="SUPFAM" id="SSF52799">
    <property type="entry name" value="(Phosphotyrosine protein) phosphatases II"/>
    <property type="match status" value="1"/>
</dbReference>
<comment type="similarity">
    <text evidence="1">Belongs to the protein-tyrosine phosphatase family. Non-receptor class dual specificity subfamily.</text>
</comment>
<dbReference type="InterPro" id="IPR020422">
    <property type="entry name" value="TYR_PHOSPHATASE_DUAL_dom"/>
</dbReference>
<dbReference type="PROSITE" id="PS50206">
    <property type="entry name" value="RHODANESE_3"/>
    <property type="match status" value="1"/>
</dbReference>
<dbReference type="GO" id="GO:0005737">
    <property type="term" value="C:cytoplasm"/>
    <property type="evidence" value="ECO:0007669"/>
    <property type="project" value="TreeGrafter"/>
</dbReference>
<feature type="compositionally biased region" description="Basic and acidic residues" evidence="5">
    <location>
        <begin position="125"/>
        <end position="138"/>
    </location>
</feature>
<evidence type="ECO:0000256" key="4">
    <source>
        <dbReference type="ARBA" id="ARBA00022912"/>
    </source>
</evidence>
<feature type="compositionally biased region" description="Low complexity" evidence="5">
    <location>
        <begin position="195"/>
        <end position="215"/>
    </location>
</feature>
<feature type="compositionally biased region" description="Low complexity" evidence="5">
    <location>
        <begin position="464"/>
        <end position="496"/>
    </location>
</feature>
<feature type="compositionally biased region" description="Low complexity" evidence="5">
    <location>
        <begin position="256"/>
        <end position="276"/>
    </location>
</feature>
<feature type="domain" description="Rhodanese" evidence="8">
    <location>
        <begin position="538"/>
        <end position="675"/>
    </location>
</feature>
<dbReference type="PANTHER" id="PTHR10159:SF530">
    <property type="entry name" value="DUAL SPECIFICITY PROTEIN PHOSPHATASE DDB_G0271350-RELATED"/>
    <property type="match status" value="1"/>
</dbReference>
<feature type="compositionally biased region" description="Low complexity" evidence="5">
    <location>
        <begin position="987"/>
        <end position="998"/>
    </location>
</feature>
<feature type="compositionally biased region" description="Low complexity" evidence="5">
    <location>
        <begin position="319"/>
        <end position="376"/>
    </location>
</feature>
<feature type="region of interest" description="Disordered" evidence="5">
    <location>
        <begin position="1224"/>
        <end position="1257"/>
    </location>
</feature>
<feature type="region of interest" description="Disordered" evidence="5">
    <location>
        <begin position="977"/>
        <end position="999"/>
    </location>
</feature>
<feature type="compositionally biased region" description="Low complexity" evidence="5">
    <location>
        <begin position="167"/>
        <end position="186"/>
    </location>
</feature>